<dbReference type="Pfam" id="PF01571">
    <property type="entry name" value="GCV_T"/>
    <property type="match status" value="1"/>
</dbReference>
<keyword evidence="3" id="KW-0808">Transferase</keyword>
<evidence type="ECO:0000259" key="2">
    <source>
        <dbReference type="Pfam" id="PF01571"/>
    </source>
</evidence>
<organism evidence="3 4">
    <name type="scientific">Sphingomonas suaedae</name>
    <dbReference type="NCBI Taxonomy" id="2599297"/>
    <lineage>
        <taxon>Bacteria</taxon>
        <taxon>Pseudomonadati</taxon>
        <taxon>Pseudomonadota</taxon>
        <taxon>Alphaproteobacteria</taxon>
        <taxon>Sphingomonadales</taxon>
        <taxon>Sphingomonadaceae</taxon>
        <taxon>Sphingomonas</taxon>
    </lineage>
</organism>
<feature type="binding site" evidence="1">
    <location>
        <position position="212"/>
    </location>
    <ligand>
        <name>substrate</name>
    </ligand>
</feature>
<dbReference type="EMBL" id="CP042239">
    <property type="protein sequence ID" value="QDX27663.1"/>
    <property type="molecule type" value="Genomic_DNA"/>
</dbReference>
<dbReference type="Gene3D" id="3.30.1360.120">
    <property type="entry name" value="Probable tRNA modification gtpase trme, domain 1"/>
    <property type="match status" value="1"/>
</dbReference>
<dbReference type="PANTHER" id="PTHR43757">
    <property type="entry name" value="AMINOMETHYLTRANSFERASE"/>
    <property type="match status" value="1"/>
</dbReference>
<dbReference type="OrthoDB" id="9772660at2"/>
<dbReference type="InterPro" id="IPR028896">
    <property type="entry name" value="GcvT/YgfZ/DmdA"/>
</dbReference>
<keyword evidence="4" id="KW-1185">Reference proteome</keyword>
<dbReference type="NCBIfam" id="NF047633">
    <property type="entry name" value="SyrngDmethDesA"/>
    <property type="match status" value="1"/>
</dbReference>
<feature type="domain" description="GCVT N-terminal" evidence="2">
    <location>
        <begin position="27"/>
        <end position="254"/>
    </location>
</feature>
<dbReference type="KEGG" id="ssua:FPZ54_17730"/>
<dbReference type="GO" id="GO:0016740">
    <property type="term" value="F:transferase activity"/>
    <property type="evidence" value="ECO:0007669"/>
    <property type="project" value="UniProtKB-KW"/>
</dbReference>
<evidence type="ECO:0000256" key="1">
    <source>
        <dbReference type="PIRSR" id="PIRSR006487-1"/>
    </source>
</evidence>
<accession>A0A518RJP4</accession>
<dbReference type="InterPro" id="IPR006222">
    <property type="entry name" value="GCVT_N"/>
</dbReference>
<dbReference type="PANTHER" id="PTHR43757:SF2">
    <property type="entry name" value="AMINOMETHYLTRANSFERASE, MITOCHONDRIAL"/>
    <property type="match status" value="1"/>
</dbReference>
<proteinExistence type="predicted"/>
<name>A0A518RJP4_9SPHN</name>
<protein>
    <submittedName>
        <fullName evidence="3">Aminomethyl transferase family protein</fullName>
    </submittedName>
</protein>
<dbReference type="SUPFAM" id="SSF103025">
    <property type="entry name" value="Folate-binding domain"/>
    <property type="match status" value="1"/>
</dbReference>
<evidence type="ECO:0000313" key="4">
    <source>
        <dbReference type="Proteomes" id="UP000318055"/>
    </source>
</evidence>
<dbReference type="InterPro" id="IPR027266">
    <property type="entry name" value="TrmE/GcvT-like"/>
</dbReference>
<dbReference type="Proteomes" id="UP000318055">
    <property type="component" value="Chromosome"/>
</dbReference>
<dbReference type="AlphaFoldDB" id="A0A518RJP4"/>
<sequence length="463" mass="51989">MTDKTLQQLLDEQGNIVDFLRNQQVGPNAYPGVPAEYSNWRDEQLSWANTAVLFNQSFHMVDLLVTGPDAFEMLHYLAPNSFKGFVPNRAKQFAPVTPDGYVIGDVILFYLEENTFELVGRAPSIEWVEYHASSGKWDVKVERDERTAARPDKDSRRNYRFQLQGPNAMKVLEKAMGTTPPELKFFHMAPVQIAGVEVRALRHGMVGQPGYELFGPWKDYDTVRNALIEAGKDFGLTLCGGRTYASNTLESGWIPSPLPAIYTGEALAEYRAWLSAKSYEAGASVGGSFVSERIEDYYLTPWDLGYGHMVKFDHDFIGREALERMKDQPHRRKVTLALNTQDMVRVMSSMLQKGDRAKFLDFPSAVYAMHPYDAVLKDGRPVGISTWIGYTANEGRFLTLAMVDADVAEPGTEVTFVWGEPDGGTRKPTVERHVQVEIKATVAPAPYSEVARDSYAEGWRTRG</sequence>
<dbReference type="RefSeq" id="WP_145849138.1">
    <property type="nucleotide sequence ID" value="NZ_CP042239.1"/>
</dbReference>
<reference evidence="3 4" key="1">
    <citation type="submission" date="2019-07" db="EMBL/GenBank/DDBJ databases">
        <title>Sphingomonas alkalisoli sp. nov., isolated from rhizosphere soil of Suaedae salsa.</title>
        <authorList>
            <person name="Zhang H."/>
            <person name="Xu L."/>
            <person name="Zhang J.-X."/>
            <person name="Sun J.-Q."/>
        </authorList>
    </citation>
    <scope>NUCLEOTIDE SEQUENCE [LARGE SCALE GENOMIC DNA]</scope>
    <source>
        <strain evidence="3 4">XS-10</strain>
    </source>
</reference>
<evidence type="ECO:0000313" key="3">
    <source>
        <dbReference type="EMBL" id="QDX27663.1"/>
    </source>
</evidence>
<gene>
    <name evidence="3" type="ORF">FPZ54_17730</name>
</gene>